<evidence type="ECO:0000256" key="1">
    <source>
        <dbReference type="ARBA" id="ARBA00022630"/>
    </source>
</evidence>
<organism evidence="7 8">
    <name type="scientific">Legionella brunensis</name>
    <dbReference type="NCBI Taxonomy" id="29422"/>
    <lineage>
        <taxon>Bacteria</taxon>
        <taxon>Pseudomonadati</taxon>
        <taxon>Pseudomonadota</taxon>
        <taxon>Gammaproteobacteria</taxon>
        <taxon>Legionellales</taxon>
        <taxon>Legionellaceae</taxon>
        <taxon>Legionella</taxon>
    </lineage>
</organism>
<evidence type="ECO:0000259" key="6">
    <source>
        <dbReference type="PROSITE" id="PS51387"/>
    </source>
</evidence>
<dbReference type="SUPFAM" id="SSF53335">
    <property type="entry name" value="S-adenosyl-L-methionine-dependent methyltransferases"/>
    <property type="match status" value="1"/>
</dbReference>
<dbReference type="InterPro" id="IPR007173">
    <property type="entry name" value="ALO_C"/>
</dbReference>
<dbReference type="EMBL" id="LNXV01000033">
    <property type="protein sequence ID" value="KTC78205.1"/>
    <property type="molecule type" value="Genomic_DNA"/>
</dbReference>
<evidence type="ECO:0000256" key="5">
    <source>
        <dbReference type="SAM" id="Phobius"/>
    </source>
</evidence>
<dbReference type="AlphaFoldDB" id="A0A0W0S598"/>
<comment type="caution">
    <text evidence="7">The sequence shown here is derived from an EMBL/GenBank/DDBJ whole genome shotgun (WGS) entry which is preliminary data.</text>
</comment>
<dbReference type="SUPFAM" id="SSF56176">
    <property type="entry name" value="FAD-binding/transporter-associated domain-like"/>
    <property type="match status" value="1"/>
</dbReference>
<dbReference type="PANTHER" id="PTHR43762">
    <property type="entry name" value="L-GULONOLACTONE OXIDASE"/>
    <property type="match status" value="1"/>
</dbReference>
<feature type="region of interest" description="Disordered" evidence="4">
    <location>
        <begin position="925"/>
        <end position="944"/>
    </location>
</feature>
<feature type="transmembrane region" description="Helical" evidence="5">
    <location>
        <begin position="53"/>
        <end position="80"/>
    </location>
</feature>
<dbReference type="InterPro" id="IPR010031">
    <property type="entry name" value="FAD_lactone_oxidase-like"/>
</dbReference>
<dbReference type="GO" id="GO:0008757">
    <property type="term" value="F:S-adenosylmethionine-dependent methyltransferase activity"/>
    <property type="evidence" value="ECO:0007669"/>
    <property type="project" value="InterPro"/>
</dbReference>
<evidence type="ECO:0000313" key="8">
    <source>
        <dbReference type="Proteomes" id="UP000054742"/>
    </source>
</evidence>
<protein>
    <submittedName>
        <fullName evidence="7">Cytokinin oxidase</fullName>
    </submittedName>
</protein>
<keyword evidence="5" id="KW-0472">Membrane</keyword>
<gene>
    <name evidence="7" type="ORF">Lbru_2497</name>
</gene>
<reference evidence="7 8" key="1">
    <citation type="submission" date="2015-11" db="EMBL/GenBank/DDBJ databases">
        <title>Genomic analysis of 38 Legionella species identifies large and diverse effector repertoires.</title>
        <authorList>
            <person name="Burstein D."/>
            <person name="Amaro F."/>
            <person name="Zusman T."/>
            <person name="Lifshitz Z."/>
            <person name="Cohen O."/>
            <person name="Gilbert J.A."/>
            <person name="Pupko T."/>
            <person name="Shuman H.A."/>
            <person name="Segal G."/>
        </authorList>
    </citation>
    <scope>NUCLEOTIDE SEQUENCE [LARGE SCALE GENOMIC DNA]</scope>
    <source>
        <strain evidence="7 8">ATCC 43878</strain>
    </source>
</reference>
<accession>A0A0W0S598</accession>
<feature type="domain" description="FAD-binding PCMH-type" evidence="6">
    <location>
        <begin position="139"/>
        <end position="310"/>
    </location>
</feature>
<dbReference type="InterPro" id="IPR016166">
    <property type="entry name" value="FAD-bd_PCMH"/>
</dbReference>
<evidence type="ECO:0000256" key="4">
    <source>
        <dbReference type="SAM" id="MobiDB-lite"/>
    </source>
</evidence>
<dbReference type="CDD" id="cd02440">
    <property type="entry name" value="AdoMet_MTases"/>
    <property type="match status" value="1"/>
</dbReference>
<dbReference type="PATRIC" id="fig|29422.6.peg.2660"/>
<dbReference type="STRING" id="29422.Lbru_2497"/>
<dbReference type="Gene3D" id="3.30.465.10">
    <property type="match status" value="1"/>
</dbReference>
<keyword evidence="5" id="KW-1133">Transmembrane helix</keyword>
<dbReference type="PANTHER" id="PTHR43762:SF1">
    <property type="entry name" value="D-ARABINONO-1,4-LACTONE OXIDASE"/>
    <property type="match status" value="1"/>
</dbReference>
<dbReference type="RefSeq" id="WP_058442473.1">
    <property type="nucleotide sequence ID" value="NZ_CAAAHU010000004.1"/>
</dbReference>
<feature type="transmembrane region" description="Helical" evidence="5">
    <location>
        <begin position="101"/>
        <end position="122"/>
    </location>
</feature>
<name>A0A0W0S598_9GAMM</name>
<dbReference type="OrthoDB" id="9800184at2"/>
<keyword evidence="3" id="KW-0560">Oxidoreductase</keyword>
<dbReference type="Pfam" id="PF08241">
    <property type="entry name" value="Methyltransf_11"/>
    <property type="match status" value="1"/>
</dbReference>
<evidence type="ECO:0000313" key="7">
    <source>
        <dbReference type="EMBL" id="KTC78205.1"/>
    </source>
</evidence>
<dbReference type="InterPro" id="IPR036318">
    <property type="entry name" value="FAD-bd_PCMH-like_sf"/>
</dbReference>
<dbReference type="InterPro" id="IPR029063">
    <property type="entry name" value="SAM-dependent_MTases_sf"/>
</dbReference>
<keyword evidence="2" id="KW-0274">FAD</keyword>
<dbReference type="InterPro" id="IPR013216">
    <property type="entry name" value="Methyltransf_11"/>
</dbReference>
<dbReference type="Gene3D" id="3.40.50.150">
    <property type="entry name" value="Vaccinia Virus protein VP39"/>
    <property type="match status" value="1"/>
</dbReference>
<dbReference type="GO" id="GO:0016020">
    <property type="term" value="C:membrane"/>
    <property type="evidence" value="ECO:0007669"/>
    <property type="project" value="InterPro"/>
</dbReference>
<evidence type="ECO:0000256" key="2">
    <source>
        <dbReference type="ARBA" id="ARBA00022827"/>
    </source>
</evidence>
<dbReference type="Proteomes" id="UP000054742">
    <property type="component" value="Unassembled WGS sequence"/>
</dbReference>
<dbReference type="InterPro" id="IPR016169">
    <property type="entry name" value="FAD-bd_PCMH_sub2"/>
</dbReference>
<proteinExistence type="predicted"/>
<dbReference type="InterPro" id="IPR006094">
    <property type="entry name" value="Oxid_FAD_bind_N"/>
</dbReference>
<dbReference type="Pfam" id="PF01565">
    <property type="entry name" value="FAD_binding_4"/>
    <property type="match status" value="1"/>
</dbReference>
<dbReference type="PROSITE" id="PS51387">
    <property type="entry name" value="FAD_PCMH"/>
    <property type="match status" value="1"/>
</dbReference>
<dbReference type="InterPro" id="IPR016164">
    <property type="entry name" value="FAD-linked_Oxase-like_C"/>
</dbReference>
<keyword evidence="1" id="KW-0285">Flavoprotein</keyword>
<sequence length="944" mass="106138">MSRFRKFVDSLPELGRFTSIPAAMIDRAYLKKSGGVFSRAWRFFQIRLTYLGLFLPLAIVDLFVAGALGVRYAFGAFFTTDSLQDKRLEQQKKYATIFSKNLYALMAFVFGLFSPKLIAFYFTPEKISENGVTAGGSYHRDENAELKTPDTEEDLKGILFEAASKGQKVMPVGAGRSQGKQFLPEGGNGSIVIDMSNFNTIQIDAKEKTANVGAGVRWIDLQKQADEHKLALRVMQASNVFSVGGSIGTNIHGWDHIDGVLSNTILSIDIMTPKGELKTLTPEDPLFHQVTGGLGLFGVIVSAKIRLTDNELLKEKGSDIPVADYAKHFRDNVQSNANIRMHLYRLSLDPNNLLGSGVAVDYVKEGDSEPCKTENLDAEGPGGTRFNRVMVNVARRFSWVRKKYWEGERDRLLANDSLPMTTNEIMQPPINALFNPSVSEAEWLQEFFLPEEKLPAFLDNLGKLLMKNDVVLLNASVRFVKKHDKSPLSYAHDGDRFAVVLCFNQSLEPTEIIKARKWLREAQHMSIEHGGTYYLPYQHVSSPEDFEAAYPLAKEAQLAKDEVDPDGLFTSGFHQKYLSQKPKKINHFKEIMKSKETKKKFAGFLENVLQRVDTNKFYQLLEDVMKYNDSHEEIYTELCNRLPEVMPSALGGFRRILNSLASIKEDLGAQAKALMPDTTEINGLVEIGYPGRFVDGFKKNFKVTGKIAAVYEAPSITDYVQTGFPRPYDQFAKLDYSKPNLKELADNSADVITCYVGLHHFPEEELDNFLEEVRRVLRDGGRFLLVDHDVVDNESMSMAHMAHMIFNAVNGVSVKEEMEETRNFRSMDYWISKLEEHGLGYGVKGADVPMIRAGDPSRNRMVSFVKAAPQQKLEVKESVNNEKFEPEKGLSHSSSLIEKAQAGAWRENKAIHRSVSHDSFFAEETSVVSEHHNLSPSEEAPSLM</sequence>
<dbReference type="GO" id="GO:0003885">
    <property type="term" value="F:D-arabinono-1,4-lactone oxidase activity"/>
    <property type="evidence" value="ECO:0007669"/>
    <property type="project" value="InterPro"/>
</dbReference>
<dbReference type="GO" id="GO:0071949">
    <property type="term" value="F:FAD binding"/>
    <property type="evidence" value="ECO:0007669"/>
    <property type="project" value="InterPro"/>
</dbReference>
<keyword evidence="8" id="KW-1185">Reference proteome</keyword>
<dbReference type="Pfam" id="PF04030">
    <property type="entry name" value="ALO"/>
    <property type="match status" value="1"/>
</dbReference>
<keyword evidence="5" id="KW-0812">Transmembrane</keyword>
<evidence type="ECO:0000256" key="3">
    <source>
        <dbReference type="ARBA" id="ARBA00023002"/>
    </source>
</evidence>
<dbReference type="SUPFAM" id="SSF55103">
    <property type="entry name" value="FAD-linked oxidases, C-terminal domain"/>
    <property type="match status" value="1"/>
</dbReference>